<dbReference type="Pfam" id="PF02163">
    <property type="entry name" value="Peptidase_M50"/>
    <property type="match status" value="1"/>
</dbReference>
<dbReference type="AlphaFoldDB" id="A0A930VWP7"/>
<evidence type="ECO:0000256" key="10">
    <source>
        <dbReference type="ARBA" id="ARBA00023136"/>
    </source>
</evidence>
<evidence type="ECO:0000313" key="14">
    <source>
        <dbReference type="Proteomes" id="UP000698335"/>
    </source>
</evidence>
<evidence type="ECO:0000256" key="7">
    <source>
        <dbReference type="ARBA" id="ARBA00022833"/>
    </source>
</evidence>
<dbReference type="InterPro" id="IPR001478">
    <property type="entry name" value="PDZ"/>
</dbReference>
<sequence>MNILSIVSPVFWGLVVLSLLVFVHEAGHYLAARAFGVRVTEFFLGMPFRYKLSYKSASHGTEIGVTPLLLGGYTRICGMEGAESANLAPALAYVQKKGRVTVGEVAAELNIENSVAHEALEVLADWAAIEAYEAHKTGETDNGETDDEALIQYQTLARDAKLRTEYDRGHDFTLDGSTKAGEPHEPQMNQDDFLAQERSHTYLGASIPKRIVMLLGGIVVNVVVALVLVAGSLMVVGVAVPQNTPQIGAIEEKSLAALAGLKPGDTITAIDGKAVSTWTDMSEEIHSALSAQREMVVTYTRDGMNLEVTINPTLKPESKVIGISPTAAQYRLSLSEAVMASFNYAGKVAQFAGSLLIPTQTMNVLNQSSSVVGISVMASRAAESGIANLVMIIAMISMSLGFMNLLPIPPLDGGKILIEIVQIIIRRPLSVKVQNILTYIGLAFFLFIFVVALKNDIFRLLFG</sequence>
<dbReference type="InterPro" id="IPR004387">
    <property type="entry name" value="Pept_M50_Zn"/>
</dbReference>
<keyword evidence="6" id="KW-0378">Hydrolase</keyword>
<reference evidence="13" key="1">
    <citation type="submission" date="2020-04" db="EMBL/GenBank/DDBJ databases">
        <title>Deep metagenomics examines the oral microbiome during advanced dental caries in children, revealing novel taxa and co-occurrences with host molecules.</title>
        <authorList>
            <person name="Baker J.L."/>
            <person name="Morton J.T."/>
            <person name="Dinis M."/>
            <person name="Alvarez R."/>
            <person name="Tran N.C."/>
            <person name="Knight R."/>
            <person name="Edlund A."/>
        </authorList>
    </citation>
    <scope>NUCLEOTIDE SEQUENCE</scope>
    <source>
        <strain evidence="13">JCVI_38_bin.5</strain>
    </source>
</reference>
<dbReference type="Proteomes" id="UP000698335">
    <property type="component" value="Unassembled WGS sequence"/>
</dbReference>
<evidence type="ECO:0000256" key="4">
    <source>
        <dbReference type="ARBA" id="ARBA00022670"/>
    </source>
</evidence>
<dbReference type="GO" id="GO:0004222">
    <property type="term" value="F:metalloendopeptidase activity"/>
    <property type="evidence" value="ECO:0007669"/>
    <property type="project" value="InterPro"/>
</dbReference>
<evidence type="ECO:0000256" key="3">
    <source>
        <dbReference type="ARBA" id="ARBA00007931"/>
    </source>
</evidence>
<accession>A0A930VWP7</accession>
<gene>
    <name evidence="13" type="ORF">HXK26_00850</name>
</gene>
<dbReference type="GO" id="GO:0016020">
    <property type="term" value="C:membrane"/>
    <property type="evidence" value="ECO:0007669"/>
    <property type="project" value="UniProtKB-SubCell"/>
</dbReference>
<feature type="transmembrane region" description="Helical" evidence="11">
    <location>
        <begin position="211"/>
        <end position="240"/>
    </location>
</feature>
<dbReference type="PANTHER" id="PTHR42837:SF2">
    <property type="entry name" value="MEMBRANE METALLOPROTEASE ARASP2, CHLOROPLASTIC-RELATED"/>
    <property type="match status" value="1"/>
</dbReference>
<evidence type="ECO:0000256" key="2">
    <source>
        <dbReference type="ARBA" id="ARBA00004141"/>
    </source>
</evidence>
<feature type="transmembrane region" description="Helical" evidence="11">
    <location>
        <begin position="385"/>
        <end position="406"/>
    </location>
</feature>
<dbReference type="InterPro" id="IPR041489">
    <property type="entry name" value="PDZ_6"/>
</dbReference>
<evidence type="ECO:0000256" key="8">
    <source>
        <dbReference type="ARBA" id="ARBA00022989"/>
    </source>
</evidence>
<dbReference type="CDD" id="cd23081">
    <property type="entry name" value="cpPDZ_EcRseP-like"/>
    <property type="match status" value="1"/>
</dbReference>
<comment type="cofactor">
    <cofactor evidence="1">
        <name>Zn(2+)</name>
        <dbReference type="ChEBI" id="CHEBI:29105"/>
    </cofactor>
</comment>
<dbReference type="PANTHER" id="PTHR42837">
    <property type="entry name" value="REGULATOR OF SIGMA-E PROTEASE RSEP"/>
    <property type="match status" value="1"/>
</dbReference>
<comment type="subcellular location">
    <subcellularLocation>
        <location evidence="2">Membrane</location>
        <topology evidence="2">Multi-pass membrane protein</topology>
    </subcellularLocation>
</comment>
<dbReference type="Gene3D" id="2.30.42.10">
    <property type="match status" value="1"/>
</dbReference>
<organism evidence="13 14">
    <name type="scientific">Lancefieldella rimae</name>
    <dbReference type="NCBI Taxonomy" id="1383"/>
    <lineage>
        <taxon>Bacteria</taxon>
        <taxon>Bacillati</taxon>
        <taxon>Actinomycetota</taxon>
        <taxon>Coriobacteriia</taxon>
        <taxon>Coriobacteriales</taxon>
        <taxon>Atopobiaceae</taxon>
        <taxon>Lancefieldella</taxon>
    </lineage>
</organism>
<evidence type="ECO:0000256" key="9">
    <source>
        <dbReference type="ARBA" id="ARBA00023049"/>
    </source>
</evidence>
<evidence type="ECO:0000256" key="1">
    <source>
        <dbReference type="ARBA" id="ARBA00001947"/>
    </source>
</evidence>
<feature type="transmembrane region" description="Helical" evidence="11">
    <location>
        <begin position="436"/>
        <end position="453"/>
    </location>
</feature>
<keyword evidence="5 11" id="KW-0812">Transmembrane</keyword>
<evidence type="ECO:0000256" key="11">
    <source>
        <dbReference type="SAM" id="Phobius"/>
    </source>
</evidence>
<dbReference type="EMBL" id="JABZGW010000014">
    <property type="protein sequence ID" value="MBF4807234.1"/>
    <property type="molecule type" value="Genomic_DNA"/>
</dbReference>
<evidence type="ECO:0000256" key="6">
    <source>
        <dbReference type="ARBA" id="ARBA00022801"/>
    </source>
</evidence>
<dbReference type="Pfam" id="PF17820">
    <property type="entry name" value="PDZ_6"/>
    <property type="match status" value="1"/>
</dbReference>
<keyword evidence="9" id="KW-0482">Metalloprotease</keyword>
<feature type="domain" description="PDZ" evidence="12">
    <location>
        <begin position="231"/>
        <end position="303"/>
    </location>
</feature>
<dbReference type="InterPro" id="IPR036034">
    <property type="entry name" value="PDZ_sf"/>
</dbReference>
<comment type="similarity">
    <text evidence="3">Belongs to the peptidase M50B family.</text>
</comment>
<comment type="caution">
    <text evidence="13">The sequence shown here is derived from an EMBL/GenBank/DDBJ whole genome shotgun (WGS) entry which is preliminary data.</text>
</comment>
<keyword evidence="7" id="KW-0862">Zinc</keyword>
<dbReference type="GO" id="GO:0006508">
    <property type="term" value="P:proteolysis"/>
    <property type="evidence" value="ECO:0007669"/>
    <property type="project" value="UniProtKB-KW"/>
</dbReference>
<proteinExistence type="inferred from homology"/>
<evidence type="ECO:0000259" key="12">
    <source>
        <dbReference type="SMART" id="SM00228"/>
    </source>
</evidence>
<feature type="transmembrane region" description="Helical" evidence="11">
    <location>
        <begin position="6"/>
        <end position="23"/>
    </location>
</feature>
<keyword evidence="4 13" id="KW-0645">Protease</keyword>
<dbReference type="InterPro" id="IPR008915">
    <property type="entry name" value="Peptidase_M50"/>
</dbReference>
<evidence type="ECO:0000313" key="13">
    <source>
        <dbReference type="EMBL" id="MBF4807234.1"/>
    </source>
</evidence>
<protein>
    <submittedName>
        <fullName evidence="13">Site-2 protease family protein</fullName>
    </submittedName>
</protein>
<dbReference type="SUPFAM" id="SSF50156">
    <property type="entry name" value="PDZ domain-like"/>
    <property type="match status" value="1"/>
</dbReference>
<name>A0A930VWP7_9ACTN</name>
<evidence type="ECO:0000256" key="5">
    <source>
        <dbReference type="ARBA" id="ARBA00022692"/>
    </source>
</evidence>
<dbReference type="SMART" id="SM00228">
    <property type="entry name" value="PDZ"/>
    <property type="match status" value="1"/>
</dbReference>
<keyword evidence="10 11" id="KW-0472">Membrane</keyword>
<keyword evidence="8 11" id="KW-1133">Transmembrane helix</keyword>